<comment type="similarity">
    <text evidence="1">Belongs to the PrpD family.</text>
</comment>
<evidence type="ECO:0000259" key="3">
    <source>
        <dbReference type="Pfam" id="PF19305"/>
    </source>
</evidence>
<evidence type="ECO:0000259" key="2">
    <source>
        <dbReference type="Pfam" id="PF03972"/>
    </source>
</evidence>
<dbReference type="InterPro" id="IPR005656">
    <property type="entry name" value="MmgE_PrpD"/>
</dbReference>
<name>A0A5C4MD31_9PSEU</name>
<dbReference type="InterPro" id="IPR042183">
    <property type="entry name" value="MmgE/PrpD_sf_1"/>
</dbReference>
<proteinExistence type="inferred from homology"/>
<evidence type="ECO:0000313" key="5">
    <source>
        <dbReference type="Proteomes" id="UP000305546"/>
    </source>
</evidence>
<dbReference type="InterPro" id="IPR045337">
    <property type="entry name" value="MmgE_PrpD_C"/>
</dbReference>
<dbReference type="EMBL" id="VDFW01000001">
    <property type="protein sequence ID" value="TNC29443.1"/>
    <property type="molecule type" value="Genomic_DNA"/>
</dbReference>
<gene>
    <name evidence="4" type="ORF">FG385_00210</name>
</gene>
<dbReference type="GO" id="GO:0016829">
    <property type="term" value="F:lyase activity"/>
    <property type="evidence" value="ECO:0007669"/>
    <property type="project" value="InterPro"/>
</dbReference>
<evidence type="ECO:0000256" key="1">
    <source>
        <dbReference type="ARBA" id="ARBA00006174"/>
    </source>
</evidence>
<feature type="domain" description="MmgE/PrpD N-terminal" evidence="2">
    <location>
        <begin position="12"/>
        <end position="248"/>
    </location>
</feature>
<dbReference type="PANTHER" id="PTHR16943:SF8">
    <property type="entry name" value="2-METHYLCITRATE DEHYDRATASE"/>
    <property type="match status" value="1"/>
</dbReference>
<dbReference type="AlphaFoldDB" id="A0A5C4MD31"/>
<keyword evidence="5" id="KW-1185">Reference proteome</keyword>
<comment type="caution">
    <text evidence="4">The sequence shown here is derived from an EMBL/GenBank/DDBJ whole genome shotgun (WGS) entry which is preliminary data.</text>
</comment>
<protein>
    <submittedName>
        <fullName evidence="4">MmgE/PrpD family protein</fullName>
    </submittedName>
</protein>
<sequence>MIMTTDAAVTRTVAQYVRDADLGGASEAALDQARRTLVDTVAVAVAGGREPAVRIVRDTVATGPDGPAQVLADGSRATAADAALLGAVAGHALDYDDVVDHIYGHPSVVLWPAVLAAGQSVGATERQIIEAYLAGFDVQMALAEGIDVRRHYARGWHSTATLGVVAAAAGVARLLCPDVESMAHALGVAASMAGGSRQNFGTMTKPLHAGLAARDGVLAAVLAADGFTADESQLEGPLGFFALYDTREQLAGVTAALGAEEPGAAILRRRINVKRYPACYNTQRMSNAALDLFNGSERAADIKHVQVTVEPGGLDPLIHHRPRSGLEGKFSAEYVVAAALLDGRLGLDTYTDAAVTRPEVQALAERVDVTEQRVPPRGPAEWDQAYAVIRVELADGSVRETRVDVPRGDCRAPLSDAELEAKLKDCVSYSGMAVDPGELSAELFDFGSGTVFTGFAALEP</sequence>
<dbReference type="Gene3D" id="1.10.4100.10">
    <property type="entry name" value="2-methylcitrate dehydratase PrpD"/>
    <property type="match status" value="1"/>
</dbReference>
<accession>A0A5C4MD31</accession>
<dbReference type="Pfam" id="PF19305">
    <property type="entry name" value="MmgE_PrpD_C"/>
    <property type="match status" value="1"/>
</dbReference>
<organism evidence="4 5">
    <name type="scientific">Amycolatopsis alkalitolerans</name>
    <dbReference type="NCBI Taxonomy" id="2547244"/>
    <lineage>
        <taxon>Bacteria</taxon>
        <taxon>Bacillati</taxon>
        <taxon>Actinomycetota</taxon>
        <taxon>Actinomycetes</taxon>
        <taxon>Pseudonocardiales</taxon>
        <taxon>Pseudonocardiaceae</taxon>
        <taxon>Amycolatopsis</taxon>
    </lineage>
</organism>
<dbReference type="InterPro" id="IPR042188">
    <property type="entry name" value="MmgE/PrpD_sf_2"/>
</dbReference>
<dbReference type="Proteomes" id="UP000305546">
    <property type="component" value="Unassembled WGS sequence"/>
</dbReference>
<dbReference type="InterPro" id="IPR036148">
    <property type="entry name" value="MmgE/PrpD_sf"/>
</dbReference>
<feature type="domain" description="MmgE/PrpD C-terminal" evidence="3">
    <location>
        <begin position="276"/>
        <end position="429"/>
    </location>
</feature>
<reference evidence="4 5" key="1">
    <citation type="submission" date="2019-06" db="EMBL/GenBank/DDBJ databases">
        <title>Amycolatopsis alkalitolerans sp. nov., isolated from Gastrodia elata Blume.</title>
        <authorList>
            <person name="Narsing Rao M.P."/>
            <person name="Li W.J."/>
        </authorList>
    </citation>
    <scope>NUCLEOTIDE SEQUENCE [LARGE SCALE GENOMIC DNA]</scope>
    <source>
        <strain evidence="4 5">SYSUP0005</strain>
    </source>
</reference>
<evidence type="ECO:0000313" key="4">
    <source>
        <dbReference type="EMBL" id="TNC29443.1"/>
    </source>
</evidence>
<dbReference type="InterPro" id="IPR045336">
    <property type="entry name" value="MmgE_PrpD_N"/>
</dbReference>
<dbReference type="PANTHER" id="PTHR16943">
    <property type="entry name" value="2-METHYLCITRATE DEHYDRATASE-RELATED"/>
    <property type="match status" value="1"/>
</dbReference>
<dbReference type="SUPFAM" id="SSF103378">
    <property type="entry name" value="2-methylcitrate dehydratase PrpD"/>
    <property type="match status" value="1"/>
</dbReference>
<dbReference type="Gene3D" id="3.30.1330.120">
    <property type="entry name" value="2-methylcitrate dehydratase PrpD"/>
    <property type="match status" value="1"/>
</dbReference>
<dbReference type="Pfam" id="PF03972">
    <property type="entry name" value="MmgE_PrpD_N"/>
    <property type="match status" value="1"/>
</dbReference>